<protein>
    <submittedName>
        <fullName evidence="3">Uncharacterized protein (TIGR00156 family)</fullName>
    </submittedName>
</protein>
<name>A0A328ZGK8_9BURK</name>
<dbReference type="Proteomes" id="UP000248856">
    <property type="component" value="Unassembled WGS sequence"/>
</dbReference>
<organism evidence="3 4">
    <name type="scientific">Paracidovorax anthurii</name>
    <dbReference type="NCBI Taxonomy" id="78229"/>
    <lineage>
        <taxon>Bacteria</taxon>
        <taxon>Pseudomonadati</taxon>
        <taxon>Pseudomonadota</taxon>
        <taxon>Betaproteobacteria</taxon>
        <taxon>Burkholderiales</taxon>
        <taxon>Comamonadaceae</taxon>
        <taxon>Paracidovorax</taxon>
    </lineage>
</organism>
<dbReference type="PROSITE" id="PS51318">
    <property type="entry name" value="TAT"/>
    <property type="match status" value="1"/>
</dbReference>
<gene>
    <name evidence="3" type="ORF">AX018_100591</name>
</gene>
<dbReference type="PANTHER" id="PTHR36571:SF1">
    <property type="entry name" value="PROTEIN YGIW"/>
    <property type="match status" value="1"/>
</dbReference>
<dbReference type="SUPFAM" id="SSF101756">
    <property type="entry name" value="Hypothetical protein YgiW"/>
    <property type="match status" value="1"/>
</dbReference>
<dbReference type="AlphaFoldDB" id="A0A328ZGK8"/>
<comment type="caution">
    <text evidence="3">The sequence shown here is derived from an EMBL/GenBank/DDBJ whole genome shotgun (WGS) entry which is preliminary data.</text>
</comment>
<evidence type="ECO:0000313" key="4">
    <source>
        <dbReference type="Proteomes" id="UP000248856"/>
    </source>
</evidence>
<dbReference type="InterPro" id="IPR005220">
    <property type="entry name" value="CarO-like"/>
</dbReference>
<dbReference type="RefSeq" id="WP_111876087.1">
    <property type="nucleotide sequence ID" value="NZ_CBCSGC010000004.1"/>
</dbReference>
<dbReference type="PANTHER" id="PTHR36571">
    <property type="entry name" value="PROTEIN YGIW"/>
    <property type="match status" value="1"/>
</dbReference>
<dbReference type="OrthoDB" id="6650354at2"/>
<dbReference type="EMBL" id="QLTA01000005">
    <property type="protein sequence ID" value="RAR85460.1"/>
    <property type="molecule type" value="Genomic_DNA"/>
</dbReference>
<keyword evidence="1 2" id="KW-0732">Signal</keyword>
<dbReference type="Gene3D" id="2.40.50.200">
    <property type="entry name" value="Bacterial OB-fold"/>
    <property type="match status" value="1"/>
</dbReference>
<evidence type="ECO:0000256" key="1">
    <source>
        <dbReference type="ARBA" id="ARBA00022729"/>
    </source>
</evidence>
<evidence type="ECO:0000256" key="2">
    <source>
        <dbReference type="SAM" id="SignalP"/>
    </source>
</evidence>
<sequence length="124" mass="13478">MNLSTRTSRLRRFLLAAAATAVGASAWAQYTGPSATPAYRTVAEVLKNPVDDAPVALSGHLVRQLSKDKYLFSDGTGEIRVDVDARHFPSTAVNEKTRVHLRGEVEKEFLESPEIDVDSLALAP</sequence>
<proteinExistence type="predicted"/>
<reference evidence="3 4" key="1">
    <citation type="submission" date="2018-06" db="EMBL/GenBank/DDBJ databases">
        <title>Genomic Encyclopedia of Archaeal and Bacterial Type Strains, Phase II (KMG-II): from individual species to whole genera.</title>
        <authorList>
            <person name="Goeker M."/>
        </authorList>
    </citation>
    <scope>NUCLEOTIDE SEQUENCE [LARGE SCALE GENOMIC DNA]</scope>
    <source>
        <strain evidence="3 4">CFPB 3232</strain>
    </source>
</reference>
<dbReference type="Pfam" id="PF04076">
    <property type="entry name" value="BOF"/>
    <property type="match status" value="1"/>
</dbReference>
<dbReference type="InterPro" id="IPR006311">
    <property type="entry name" value="TAT_signal"/>
</dbReference>
<feature type="chain" id="PRO_5016272899" evidence="2">
    <location>
        <begin position="29"/>
        <end position="124"/>
    </location>
</feature>
<dbReference type="InterPro" id="IPR036700">
    <property type="entry name" value="BOBF_sf"/>
</dbReference>
<evidence type="ECO:0000313" key="3">
    <source>
        <dbReference type="EMBL" id="RAR85460.1"/>
    </source>
</evidence>
<keyword evidence="4" id="KW-1185">Reference proteome</keyword>
<accession>A0A328ZGK8</accession>
<dbReference type="NCBIfam" id="NF033674">
    <property type="entry name" value="stress_OB_fold"/>
    <property type="match status" value="1"/>
</dbReference>
<feature type="signal peptide" evidence="2">
    <location>
        <begin position="1"/>
        <end position="28"/>
    </location>
</feature>